<dbReference type="PANTHER" id="PTHR46796">
    <property type="entry name" value="HTH-TYPE TRANSCRIPTIONAL ACTIVATOR RHAS-RELATED"/>
    <property type="match status" value="1"/>
</dbReference>
<evidence type="ECO:0000256" key="3">
    <source>
        <dbReference type="ARBA" id="ARBA00023163"/>
    </source>
</evidence>
<comment type="caution">
    <text evidence="5">The sequence shown here is derived from an EMBL/GenBank/DDBJ whole genome shotgun (WGS) entry which is preliminary data.</text>
</comment>
<dbReference type="Pfam" id="PF12833">
    <property type="entry name" value="HTH_18"/>
    <property type="match status" value="1"/>
</dbReference>
<dbReference type="EMBL" id="QMKK01000056">
    <property type="protein sequence ID" value="RAX37885.1"/>
    <property type="molecule type" value="Genomic_DNA"/>
</dbReference>
<evidence type="ECO:0000256" key="1">
    <source>
        <dbReference type="ARBA" id="ARBA00023015"/>
    </source>
</evidence>
<dbReference type="Proteomes" id="UP000251205">
    <property type="component" value="Unassembled WGS sequence"/>
</dbReference>
<evidence type="ECO:0000256" key="2">
    <source>
        <dbReference type="ARBA" id="ARBA00023125"/>
    </source>
</evidence>
<protein>
    <submittedName>
        <fullName evidence="5">AraC family transcriptional regulator</fullName>
    </submittedName>
</protein>
<dbReference type="OrthoDB" id="9806208at2"/>
<dbReference type="PANTHER" id="PTHR46796:SF14">
    <property type="entry name" value="TRANSCRIPTIONAL REGULATORY PROTEIN"/>
    <property type="match status" value="1"/>
</dbReference>
<proteinExistence type="predicted"/>
<dbReference type="SMART" id="SM00342">
    <property type="entry name" value="HTH_ARAC"/>
    <property type="match status" value="1"/>
</dbReference>
<dbReference type="RefSeq" id="WP_112345317.1">
    <property type="nucleotide sequence ID" value="NZ_QMKK01000056.1"/>
</dbReference>
<dbReference type="InterPro" id="IPR009057">
    <property type="entry name" value="Homeodomain-like_sf"/>
</dbReference>
<dbReference type="SUPFAM" id="SSF46689">
    <property type="entry name" value="Homeodomain-like"/>
    <property type="match status" value="2"/>
</dbReference>
<keyword evidence="3" id="KW-0804">Transcription</keyword>
<name>A0A329YA61_RHITR</name>
<dbReference type="InterPro" id="IPR050204">
    <property type="entry name" value="AraC_XylS_family_regulators"/>
</dbReference>
<organism evidence="5 6">
    <name type="scientific">Rhizobium tropici</name>
    <dbReference type="NCBI Taxonomy" id="398"/>
    <lineage>
        <taxon>Bacteria</taxon>
        <taxon>Pseudomonadati</taxon>
        <taxon>Pseudomonadota</taxon>
        <taxon>Alphaproteobacteria</taxon>
        <taxon>Hyphomicrobiales</taxon>
        <taxon>Rhizobiaceae</taxon>
        <taxon>Rhizobium/Agrobacterium group</taxon>
        <taxon>Rhizobium</taxon>
    </lineage>
</organism>
<dbReference type="AlphaFoldDB" id="A0A329YA61"/>
<dbReference type="InterPro" id="IPR018060">
    <property type="entry name" value="HTH_AraC"/>
</dbReference>
<dbReference type="GO" id="GO:0003700">
    <property type="term" value="F:DNA-binding transcription factor activity"/>
    <property type="evidence" value="ECO:0007669"/>
    <property type="project" value="InterPro"/>
</dbReference>
<dbReference type="InterPro" id="IPR018062">
    <property type="entry name" value="HTH_AraC-typ_CS"/>
</dbReference>
<reference evidence="5 6" key="1">
    <citation type="submission" date="2018-06" db="EMBL/GenBank/DDBJ databases">
        <title>Whole Genome Sequence of an efficient microsymbiont, Rhizobium tropici.</title>
        <authorList>
            <person name="Srinivasan R."/>
            <person name="Singh H.V."/>
            <person name="Srivastava R."/>
            <person name="Kumari B."/>
            <person name="Radhakrishna A."/>
        </authorList>
    </citation>
    <scope>NUCLEOTIDE SEQUENCE [LARGE SCALE GENOMIC DNA]</scope>
    <source>
        <strain evidence="5 6">IGFRI Rhizo-19</strain>
    </source>
</reference>
<dbReference type="PROSITE" id="PS01124">
    <property type="entry name" value="HTH_ARAC_FAMILY_2"/>
    <property type="match status" value="1"/>
</dbReference>
<evidence type="ECO:0000259" key="4">
    <source>
        <dbReference type="PROSITE" id="PS01124"/>
    </source>
</evidence>
<dbReference type="Gene3D" id="1.10.10.60">
    <property type="entry name" value="Homeodomain-like"/>
    <property type="match status" value="2"/>
</dbReference>
<sequence length="166" mass="18235">MIAAANISWTINADAVRPGIATGVHPSAVDADIAKMPAFFPDASTEVVRGGLAPWQYKKVLKFIEENLSETIRIEELAGLARLSCSHFSRAFRATAGQSPYDYVLGRRMAFAKQLMAQTDASLSQIALDCGMSDQAHLCKVFRRTFGTTPNAWRKPQRAEANHTLH</sequence>
<dbReference type="GO" id="GO:0043565">
    <property type="term" value="F:sequence-specific DNA binding"/>
    <property type="evidence" value="ECO:0007669"/>
    <property type="project" value="InterPro"/>
</dbReference>
<keyword evidence="1" id="KW-0805">Transcription regulation</keyword>
<dbReference type="PROSITE" id="PS00041">
    <property type="entry name" value="HTH_ARAC_FAMILY_1"/>
    <property type="match status" value="1"/>
</dbReference>
<keyword evidence="2" id="KW-0238">DNA-binding</keyword>
<gene>
    <name evidence="5" type="ORF">DQ393_29815</name>
</gene>
<evidence type="ECO:0000313" key="6">
    <source>
        <dbReference type="Proteomes" id="UP000251205"/>
    </source>
</evidence>
<accession>A0A329YA61</accession>
<evidence type="ECO:0000313" key="5">
    <source>
        <dbReference type="EMBL" id="RAX37885.1"/>
    </source>
</evidence>
<feature type="domain" description="HTH araC/xylS-type" evidence="4">
    <location>
        <begin position="58"/>
        <end position="156"/>
    </location>
</feature>